<gene>
    <name evidence="1" type="ORF">QR721_13055</name>
</gene>
<sequence>MVQLKAVQGVIAEIEKYREDDNCTLVFNIVSHSGFNEITRFVITPDTYAIDQETLKVGDSVTAWYDANRPVILIYPPQYEAVAIGRNHPGLMLKGDFFNSQLISSDGMLQLIPAPETVITQTNGQIYPGNPANHNLIVIYGPSTKSIPAQTTPQRIIVFCKQM</sequence>
<evidence type="ECO:0000313" key="1">
    <source>
        <dbReference type="EMBL" id="WLV24553.1"/>
    </source>
</evidence>
<dbReference type="RefSeq" id="WP_348027700.1">
    <property type="nucleotide sequence ID" value="NZ_CP129113.1"/>
</dbReference>
<keyword evidence="2" id="KW-1185">Reference proteome</keyword>
<protein>
    <recommendedName>
        <fullName evidence="3">Gp5/Type VI secretion system Vgr protein OB-fold domain-containing protein</fullName>
    </recommendedName>
</protein>
<dbReference type="EMBL" id="CP129113">
    <property type="protein sequence ID" value="WLV24553.1"/>
    <property type="molecule type" value="Genomic_DNA"/>
</dbReference>
<name>A0ABY9KUN7_9BACI</name>
<accession>A0ABY9KUN7</accession>
<evidence type="ECO:0008006" key="3">
    <source>
        <dbReference type="Google" id="ProtNLM"/>
    </source>
</evidence>
<dbReference type="Proteomes" id="UP001180087">
    <property type="component" value="Chromosome"/>
</dbReference>
<organism evidence="1 2">
    <name type="scientific">Aciduricibacillus chroicocephali</name>
    <dbReference type="NCBI Taxonomy" id="3054939"/>
    <lineage>
        <taxon>Bacteria</taxon>
        <taxon>Bacillati</taxon>
        <taxon>Bacillota</taxon>
        <taxon>Bacilli</taxon>
        <taxon>Bacillales</taxon>
        <taxon>Bacillaceae</taxon>
        <taxon>Aciduricibacillus</taxon>
    </lineage>
</organism>
<proteinExistence type="predicted"/>
<reference evidence="1" key="1">
    <citation type="submission" date="2023-06" db="EMBL/GenBank/DDBJ databases">
        <title>A Treasure from Seagulls: Isolation and Description of Aciduricobacillus qingdaonensis gen. nov., sp. nov., a Rare Obligately Uric Acid-utilizing Member in the Family Bacillaceae.</title>
        <authorList>
            <person name="Liu W."/>
            <person name="Wang B."/>
        </authorList>
    </citation>
    <scope>NUCLEOTIDE SEQUENCE</scope>
    <source>
        <strain evidence="1">44XB</strain>
    </source>
</reference>
<evidence type="ECO:0000313" key="2">
    <source>
        <dbReference type="Proteomes" id="UP001180087"/>
    </source>
</evidence>